<evidence type="ECO:0000313" key="2">
    <source>
        <dbReference type="EMBL" id="TWT48376.1"/>
    </source>
</evidence>
<reference evidence="2 3" key="1">
    <citation type="submission" date="2019-02" db="EMBL/GenBank/DDBJ databases">
        <title>Deep-cultivation of Planctomycetes and their phenomic and genomic characterization uncovers novel biology.</title>
        <authorList>
            <person name="Wiegand S."/>
            <person name="Jogler M."/>
            <person name="Boedeker C."/>
            <person name="Pinto D."/>
            <person name="Vollmers J."/>
            <person name="Rivas-Marin E."/>
            <person name="Kohn T."/>
            <person name="Peeters S.H."/>
            <person name="Heuer A."/>
            <person name="Rast P."/>
            <person name="Oberbeckmann S."/>
            <person name="Bunk B."/>
            <person name="Jeske O."/>
            <person name="Meyerdierks A."/>
            <person name="Storesund J.E."/>
            <person name="Kallscheuer N."/>
            <person name="Luecker S."/>
            <person name="Lage O.M."/>
            <person name="Pohl T."/>
            <person name="Merkel B.J."/>
            <person name="Hornburger P."/>
            <person name="Mueller R.-W."/>
            <person name="Bruemmer F."/>
            <person name="Labrenz M."/>
            <person name="Spormann A.M."/>
            <person name="Op Den Camp H."/>
            <person name="Overmann J."/>
            <person name="Amann R."/>
            <person name="Jetten M.S.M."/>
            <person name="Mascher T."/>
            <person name="Medema M.H."/>
            <person name="Devos D.P."/>
            <person name="Kaster A.-K."/>
            <person name="Ovreas L."/>
            <person name="Rohde M."/>
            <person name="Galperin M.Y."/>
            <person name="Jogler C."/>
        </authorList>
    </citation>
    <scope>NUCLEOTIDE SEQUENCE [LARGE SCALE GENOMIC DNA]</scope>
    <source>
        <strain evidence="2 3">Pla111</strain>
    </source>
</reference>
<organism evidence="2 3">
    <name type="scientific">Botrimarina hoheduenensis</name>
    <dbReference type="NCBI Taxonomy" id="2528000"/>
    <lineage>
        <taxon>Bacteria</taxon>
        <taxon>Pseudomonadati</taxon>
        <taxon>Planctomycetota</taxon>
        <taxon>Planctomycetia</taxon>
        <taxon>Pirellulales</taxon>
        <taxon>Lacipirellulaceae</taxon>
        <taxon>Botrimarina</taxon>
    </lineage>
</organism>
<dbReference type="InterPro" id="IPR022742">
    <property type="entry name" value="Hydrolase_4"/>
</dbReference>
<dbReference type="Pfam" id="PF12146">
    <property type="entry name" value="Hydrolase_4"/>
    <property type="match status" value="1"/>
</dbReference>
<keyword evidence="3" id="KW-1185">Reference proteome</keyword>
<dbReference type="SUPFAM" id="SSF53474">
    <property type="entry name" value="alpha/beta-Hydrolases"/>
    <property type="match status" value="1"/>
</dbReference>
<dbReference type="Gene3D" id="3.40.50.1820">
    <property type="entry name" value="alpha/beta hydrolase"/>
    <property type="match status" value="1"/>
</dbReference>
<dbReference type="RefSeq" id="WP_146570405.1">
    <property type="nucleotide sequence ID" value="NZ_SJPH01000001.1"/>
</dbReference>
<dbReference type="GO" id="GO:0016787">
    <property type="term" value="F:hydrolase activity"/>
    <property type="evidence" value="ECO:0007669"/>
    <property type="project" value="UniProtKB-KW"/>
</dbReference>
<dbReference type="Proteomes" id="UP000318995">
    <property type="component" value="Unassembled WGS sequence"/>
</dbReference>
<dbReference type="EMBL" id="SJPH01000001">
    <property type="protein sequence ID" value="TWT48376.1"/>
    <property type="molecule type" value="Genomic_DNA"/>
</dbReference>
<dbReference type="PANTHER" id="PTHR12277:SF81">
    <property type="entry name" value="PROTEIN ABHD13"/>
    <property type="match status" value="1"/>
</dbReference>
<dbReference type="InterPro" id="IPR029058">
    <property type="entry name" value="AB_hydrolase_fold"/>
</dbReference>
<dbReference type="OrthoDB" id="9777090at2"/>
<evidence type="ECO:0000313" key="3">
    <source>
        <dbReference type="Proteomes" id="UP000318995"/>
    </source>
</evidence>
<comment type="caution">
    <text evidence="2">The sequence shown here is derived from an EMBL/GenBank/DDBJ whole genome shotgun (WGS) entry which is preliminary data.</text>
</comment>
<proteinExistence type="predicted"/>
<dbReference type="AlphaFoldDB" id="A0A5C5WBT7"/>
<feature type="domain" description="Serine aminopeptidase S33" evidence="1">
    <location>
        <begin position="55"/>
        <end position="161"/>
    </location>
</feature>
<name>A0A5C5WBT7_9BACT</name>
<gene>
    <name evidence="2" type="ORF">Pla111_01390</name>
</gene>
<sequence>MFNWLERPLIFPAPPRHRGNWDMQWFDKEDVYFESPRGPGRRAAQLHGWFAPHPKAKQVILYAHGQTEHVASLASVVARLQDALDASVLVFDYRGYGKSEGRATEGGAIADAMAAQQWLAERTGKLPEELILIGRSLGGAVAVGVAAERGAKALILENTFGRLVDVASYHYPWLPVRPFMRNRFDSIRRIARYEGPLLQLHGTRDRIAPAKFARELYAACPSPMKRFYTVRRGVHHDATPLAFYSHMAKFLDEVEAFRKIGTLPAVFSQEGSAELSSVG</sequence>
<keyword evidence="2" id="KW-0378">Hydrolase</keyword>
<protein>
    <submittedName>
        <fullName evidence="2">Alpha/beta hydrolase family protein</fullName>
    </submittedName>
</protein>
<accession>A0A5C5WBT7</accession>
<evidence type="ECO:0000259" key="1">
    <source>
        <dbReference type="Pfam" id="PF12146"/>
    </source>
</evidence>
<dbReference type="PANTHER" id="PTHR12277">
    <property type="entry name" value="ALPHA/BETA HYDROLASE DOMAIN-CONTAINING PROTEIN"/>
    <property type="match status" value="1"/>
</dbReference>